<dbReference type="OrthoDB" id="30537at2157"/>
<dbReference type="KEGG" id="ccai:NAS2_0240"/>
<organism evidence="5 6">
    <name type="scientific">Conexivisphaera calida</name>
    <dbReference type="NCBI Taxonomy" id="1874277"/>
    <lineage>
        <taxon>Archaea</taxon>
        <taxon>Nitrososphaerota</taxon>
        <taxon>Conexivisphaeria</taxon>
        <taxon>Conexivisphaerales</taxon>
        <taxon>Conexivisphaeraceae</taxon>
        <taxon>Conexivisphaera</taxon>
    </lineage>
</organism>
<keyword evidence="1 3" id="KW-0804">Transcription</keyword>
<dbReference type="GO" id="GO:0006366">
    <property type="term" value="P:transcription by RNA polymerase II"/>
    <property type="evidence" value="ECO:0007669"/>
    <property type="project" value="TreeGrafter"/>
</dbReference>
<keyword evidence="3" id="KW-0963">Cytoplasm</keyword>
<evidence type="ECO:0000259" key="4">
    <source>
        <dbReference type="Pfam" id="PF01191"/>
    </source>
</evidence>
<dbReference type="PROSITE" id="PS01110">
    <property type="entry name" value="RNA_POL_H_23KD"/>
    <property type="match status" value="1"/>
</dbReference>
<dbReference type="Gene3D" id="3.90.940.20">
    <property type="entry name" value="RPB5-like RNA polymerase subunit"/>
    <property type="match status" value="1"/>
</dbReference>
<evidence type="ECO:0000256" key="3">
    <source>
        <dbReference type="HAMAP-Rule" id="MF_00025"/>
    </source>
</evidence>
<dbReference type="GO" id="GO:0003677">
    <property type="term" value="F:DNA binding"/>
    <property type="evidence" value="ECO:0007669"/>
    <property type="project" value="InterPro"/>
</dbReference>
<feature type="domain" description="RNA polymerase subunit H/Rpb5 C-terminal" evidence="4">
    <location>
        <begin position="12"/>
        <end position="82"/>
    </location>
</feature>
<dbReference type="GeneID" id="55584057"/>
<dbReference type="GO" id="GO:0042797">
    <property type="term" value="P:tRNA transcription by RNA polymerase III"/>
    <property type="evidence" value="ECO:0007669"/>
    <property type="project" value="TreeGrafter"/>
</dbReference>
<evidence type="ECO:0000313" key="5">
    <source>
        <dbReference type="EMBL" id="BBE41634.1"/>
    </source>
</evidence>
<dbReference type="GO" id="GO:0000428">
    <property type="term" value="C:DNA-directed RNA polymerase complex"/>
    <property type="evidence" value="ECO:0007669"/>
    <property type="project" value="UniProtKB-KW"/>
</dbReference>
<proteinExistence type="inferred from homology"/>
<gene>
    <name evidence="3" type="primary">rpo5</name>
    <name evidence="3" type="synonym">rpoH</name>
    <name evidence="5" type="ORF">NAS2_0240</name>
</gene>
<dbReference type="PANTHER" id="PTHR10535">
    <property type="entry name" value="DNA-DIRECTED RNA POLYMERASES I, II, AND III SUBUNIT RPABC1"/>
    <property type="match status" value="1"/>
</dbReference>
<dbReference type="Pfam" id="PF01191">
    <property type="entry name" value="RNA_pol_Rpb5_C"/>
    <property type="match status" value="1"/>
</dbReference>
<protein>
    <recommendedName>
        <fullName evidence="3">DNA-directed RNA polymerase subunit Rpo5</fullName>
        <ecNumber evidence="3">2.7.7.6</ecNumber>
    </recommendedName>
    <alternativeName>
        <fullName evidence="3">DNA-directed RNA polymerase subunit H</fullName>
    </alternativeName>
</protein>
<dbReference type="RefSeq" id="WP_174447960.1">
    <property type="nucleotide sequence ID" value="NZ_AP018732.1"/>
</dbReference>
<accession>A0A4P2VAW2</accession>
<dbReference type="GO" id="GO:0003899">
    <property type="term" value="F:DNA-directed RNA polymerase activity"/>
    <property type="evidence" value="ECO:0007669"/>
    <property type="project" value="UniProtKB-UniRule"/>
</dbReference>
<dbReference type="SUPFAM" id="SSF55287">
    <property type="entry name" value="RPB5-like RNA polymerase subunit"/>
    <property type="match status" value="1"/>
</dbReference>
<dbReference type="InterPro" id="IPR035913">
    <property type="entry name" value="RPB5-like_sf"/>
</dbReference>
<keyword evidence="3 5" id="KW-0548">Nucleotidyltransferase</keyword>
<dbReference type="InterPro" id="IPR014381">
    <property type="entry name" value="Arch_Rpo5/euc_Rpb5"/>
</dbReference>
<sequence>MTDQKPKIQIKPSEHVLVPKHEIVGEEERRTILERYGIRPDQLPYILSSDPAAKEIGAQPGDIVKVTRRSQTAGVSIYYRYVVEG</sequence>
<dbReference type="GO" id="GO:0006362">
    <property type="term" value="P:transcription elongation by RNA polymerase I"/>
    <property type="evidence" value="ECO:0007669"/>
    <property type="project" value="TreeGrafter"/>
</dbReference>
<dbReference type="NCBIfam" id="NF007129">
    <property type="entry name" value="PRK09570.1"/>
    <property type="match status" value="1"/>
</dbReference>
<evidence type="ECO:0000256" key="2">
    <source>
        <dbReference type="ARBA" id="ARBA00025765"/>
    </source>
</evidence>
<dbReference type="InterPro" id="IPR020608">
    <property type="entry name" value="RNA_pol_subH/Rpb5_CS"/>
</dbReference>
<dbReference type="EMBL" id="AP018732">
    <property type="protein sequence ID" value="BBE41634.1"/>
    <property type="molecule type" value="Genomic_DNA"/>
</dbReference>
<comment type="function">
    <text evidence="3">DNA-dependent RNA polymerase (RNAP) catalyzes the transcription of DNA into RNA using the four ribonucleoside triphosphates as substrates.</text>
</comment>
<comment type="similarity">
    <text evidence="2 3">Belongs to the archaeal Rpo5/eukaryotic RPB5 RNA polymerase subunit family.</text>
</comment>
<comment type="subunit">
    <text evidence="3">Part of the RNA polymerase complex.</text>
</comment>
<evidence type="ECO:0000313" key="6">
    <source>
        <dbReference type="Proteomes" id="UP000509448"/>
    </source>
</evidence>
<keyword evidence="3 5" id="KW-0240">DNA-directed RNA polymerase</keyword>
<reference evidence="5 6" key="1">
    <citation type="journal article" date="2019" name="ISME J.">
        <title>Isolation and characterization of a thermophilic sulfur- and iron-reducing thaumarchaeote from a terrestrial acidic hot spring.</title>
        <authorList>
            <person name="Kato S."/>
            <person name="Itoh T."/>
            <person name="Yuki M."/>
            <person name="Nagamori M."/>
            <person name="Ohnishi M."/>
            <person name="Uematsu K."/>
            <person name="Suzuki K."/>
            <person name="Takashina T."/>
            <person name="Ohkuma M."/>
        </authorList>
    </citation>
    <scope>NUCLEOTIDE SEQUENCE [LARGE SCALE GENOMIC DNA]</scope>
    <source>
        <strain evidence="5 6">NAS-02</strain>
    </source>
</reference>
<dbReference type="AlphaFoldDB" id="A0A4P2VAW2"/>
<keyword evidence="6" id="KW-1185">Reference proteome</keyword>
<dbReference type="InterPro" id="IPR000783">
    <property type="entry name" value="RNA_pol_subH/Rpb5_C"/>
</dbReference>
<name>A0A4P2VAW2_9ARCH</name>
<dbReference type="Proteomes" id="UP000509448">
    <property type="component" value="Chromosome"/>
</dbReference>
<dbReference type="PANTHER" id="PTHR10535:SF0">
    <property type="entry name" value="DNA-DIRECTED RNA POLYMERASES I, II, AND III SUBUNIT RPABC1"/>
    <property type="match status" value="1"/>
</dbReference>
<evidence type="ECO:0000256" key="1">
    <source>
        <dbReference type="ARBA" id="ARBA00023163"/>
    </source>
</evidence>
<comment type="subcellular location">
    <subcellularLocation>
        <location evidence="3">Cytoplasm</location>
    </subcellularLocation>
</comment>
<dbReference type="GO" id="GO:0005737">
    <property type="term" value="C:cytoplasm"/>
    <property type="evidence" value="ECO:0007669"/>
    <property type="project" value="UniProtKB-SubCell"/>
</dbReference>
<comment type="catalytic activity">
    <reaction evidence="3">
        <text>RNA(n) + a ribonucleoside 5'-triphosphate = RNA(n+1) + diphosphate</text>
        <dbReference type="Rhea" id="RHEA:21248"/>
        <dbReference type="Rhea" id="RHEA-COMP:14527"/>
        <dbReference type="Rhea" id="RHEA-COMP:17342"/>
        <dbReference type="ChEBI" id="CHEBI:33019"/>
        <dbReference type="ChEBI" id="CHEBI:61557"/>
        <dbReference type="ChEBI" id="CHEBI:140395"/>
        <dbReference type="EC" id="2.7.7.6"/>
    </reaction>
</comment>
<dbReference type="HAMAP" id="MF_00025">
    <property type="entry name" value="RNApol_Rpo5_RPB5"/>
    <property type="match status" value="1"/>
</dbReference>
<dbReference type="EC" id="2.7.7.6" evidence="3"/>
<keyword evidence="3 5" id="KW-0808">Transferase</keyword>